<evidence type="ECO:0000313" key="3">
    <source>
        <dbReference type="Proteomes" id="UP000824469"/>
    </source>
</evidence>
<evidence type="ECO:0000313" key="2">
    <source>
        <dbReference type="EMBL" id="KAH9330701.1"/>
    </source>
</evidence>
<feature type="region of interest" description="Disordered" evidence="1">
    <location>
        <begin position="25"/>
        <end position="70"/>
    </location>
</feature>
<protein>
    <submittedName>
        <fullName evidence="2">Uncharacterized protein</fullName>
    </submittedName>
</protein>
<gene>
    <name evidence="2" type="ORF">KI387_002809</name>
</gene>
<accession>A0AA38GY10</accession>
<reference evidence="2 3" key="1">
    <citation type="journal article" date="2021" name="Nat. Plants">
        <title>The Taxus genome provides insights into paclitaxel biosynthesis.</title>
        <authorList>
            <person name="Xiong X."/>
            <person name="Gou J."/>
            <person name="Liao Q."/>
            <person name="Li Y."/>
            <person name="Zhou Q."/>
            <person name="Bi G."/>
            <person name="Li C."/>
            <person name="Du R."/>
            <person name="Wang X."/>
            <person name="Sun T."/>
            <person name="Guo L."/>
            <person name="Liang H."/>
            <person name="Lu P."/>
            <person name="Wu Y."/>
            <person name="Zhang Z."/>
            <person name="Ro D.K."/>
            <person name="Shang Y."/>
            <person name="Huang S."/>
            <person name="Yan J."/>
        </authorList>
    </citation>
    <scope>NUCLEOTIDE SEQUENCE [LARGE SCALE GENOMIC DNA]</scope>
    <source>
        <strain evidence="2">Ta-2019</strain>
    </source>
</reference>
<dbReference type="Proteomes" id="UP000824469">
    <property type="component" value="Unassembled WGS sequence"/>
</dbReference>
<proteinExistence type="predicted"/>
<sequence length="130" mass="14418">MPFLVRLRMGKELVFRSGTVRAQESVHNGCRGRRGGRDSRPNRRPLDWTPCRAGHQMGTGLPSLPTDPVSVPNEFQPFGEVYVSALDGSEMQRLTFNAYEDGTVTWHNGNGIDFESLSLASKKIGGEKLK</sequence>
<evidence type="ECO:0000256" key="1">
    <source>
        <dbReference type="SAM" id="MobiDB-lite"/>
    </source>
</evidence>
<dbReference type="AlphaFoldDB" id="A0AA38GY10"/>
<dbReference type="EMBL" id="JAHRHJ020000001">
    <property type="protein sequence ID" value="KAH9330701.1"/>
    <property type="molecule type" value="Genomic_DNA"/>
</dbReference>
<organism evidence="2 3">
    <name type="scientific">Taxus chinensis</name>
    <name type="common">Chinese yew</name>
    <name type="synonym">Taxus wallichiana var. chinensis</name>
    <dbReference type="NCBI Taxonomy" id="29808"/>
    <lineage>
        <taxon>Eukaryota</taxon>
        <taxon>Viridiplantae</taxon>
        <taxon>Streptophyta</taxon>
        <taxon>Embryophyta</taxon>
        <taxon>Tracheophyta</taxon>
        <taxon>Spermatophyta</taxon>
        <taxon>Pinopsida</taxon>
        <taxon>Pinidae</taxon>
        <taxon>Conifers II</taxon>
        <taxon>Cupressales</taxon>
        <taxon>Taxaceae</taxon>
        <taxon>Taxus</taxon>
    </lineage>
</organism>
<feature type="compositionally biased region" description="Basic and acidic residues" evidence="1">
    <location>
        <begin position="35"/>
        <end position="46"/>
    </location>
</feature>
<comment type="caution">
    <text evidence="2">The sequence shown here is derived from an EMBL/GenBank/DDBJ whole genome shotgun (WGS) entry which is preliminary data.</text>
</comment>
<keyword evidence="3" id="KW-1185">Reference proteome</keyword>
<name>A0AA38GY10_TAXCH</name>
<feature type="non-terminal residue" evidence="2">
    <location>
        <position position="1"/>
    </location>
</feature>